<dbReference type="AlphaFoldDB" id="A0A8K0XN83"/>
<evidence type="ECO:0000313" key="3">
    <source>
        <dbReference type="EMBL" id="KAH8094947.1"/>
    </source>
</evidence>
<evidence type="ECO:0000256" key="1">
    <source>
        <dbReference type="SAM" id="MobiDB-lite"/>
    </source>
</evidence>
<sequence length="493" mass="54223">MLASIPEDCLLGILDVARVQDIINLRQTCKELYRITRLRTLWLAIYARLECDQNILLPPIPTPYTLSTLPLSHLETLCVSALKLHNTWTSPSYSPSPTPARLSSVVPKFEYYSGFLSDTPEPVKTTSLSPGGRFLIVFTADFSMHVVDLNTSVGHLAVTGRTLRNGYLETAGRNNAGVGGRRDVQAGFIFHEMTANIVWHNDVKASVCLQAAGAINQYPHLVCAHQEWIIEIVGRDDPEIPNAIISRAFPQTSSTNTGQPKQFATCTLRTFFPTKYSLNPRIVDASAAPLMSAYAHGIRQIHVHDCESGKGVVLCGDGPKELDHKSPVSRHYTETRIFQTDGDTYVGCVDGALTVHVYSVPRLQDQRDQQFSRVEAVPVAKDKLESACEALHIGSWHRSDSTGARGSTILSSLRFRSFYSKKTPPNDGQKQRPRSIGISSLRTHSSDSRSTLECWNSPKPKQSCQSGCRTPPFLGNDIDTGVTWATCVGPAAC</sequence>
<keyword evidence="4" id="KW-1185">Reference proteome</keyword>
<dbReference type="Proteomes" id="UP000813824">
    <property type="component" value="Unassembled WGS sequence"/>
</dbReference>
<evidence type="ECO:0000259" key="2">
    <source>
        <dbReference type="PROSITE" id="PS50181"/>
    </source>
</evidence>
<accession>A0A8K0XN83</accession>
<gene>
    <name evidence="3" type="ORF">BXZ70DRAFT_946767</name>
</gene>
<dbReference type="EMBL" id="JAEVFJ010000024">
    <property type="protein sequence ID" value="KAH8094947.1"/>
    <property type="molecule type" value="Genomic_DNA"/>
</dbReference>
<dbReference type="InterPro" id="IPR001810">
    <property type="entry name" value="F-box_dom"/>
</dbReference>
<dbReference type="PROSITE" id="PS50181">
    <property type="entry name" value="FBOX"/>
    <property type="match status" value="1"/>
</dbReference>
<dbReference type="SUPFAM" id="SSF81383">
    <property type="entry name" value="F-box domain"/>
    <property type="match status" value="1"/>
</dbReference>
<feature type="domain" description="F-box" evidence="2">
    <location>
        <begin position="1"/>
        <end position="45"/>
    </location>
</feature>
<organism evidence="3 4">
    <name type="scientific">Cristinia sonorae</name>
    <dbReference type="NCBI Taxonomy" id="1940300"/>
    <lineage>
        <taxon>Eukaryota</taxon>
        <taxon>Fungi</taxon>
        <taxon>Dikarya</taxon>
        <taxon>Basidiomycota</taxon>
        <taxon>Agaricomycotina</taxon>
        <taxon>Agaricomycetes</taxon>
        <taxon>Agaricomycetidae</taxon>
        <taxon>Agaricales</taxon>
        <taxon>Pleurotineae</taxon>
        <taxon>Stephanosporaceae</taxon>
        <taxon>Cristinia</taxon>
    </lineage>
</organism>
<proteinExistence type="predicted"/>
<feature type="region of interest" description="Disordered" evidence="1">
    <location>
        <begin position="421"/>
        <end position="466"/>
    </location>
</feature>
<name>A0A8K0XN83_9AGAR</name>
<dbReference type="OrthoDB" id="3202382at2759"/>
<comment type="caution">
    <text evidence="3">The sequence shown here is derived from an EMBL/GenBank/DDBJ whole genome shotgun (WGS) entry which is preliminary data.</text>
</comment>
<dbReference type="InterPro" id="IPR036047">
    <property type="entry name" value="F-box-like_dom_sf"/>
</dbReference>
<protein>
    <recommendedName>
        <fullName evidence="2">F-box domain-containing protein</fullName>
    </recommendedName>
</protein>
<evidence type="ECO:0000313" key="4">
    <source>
        <dbReference type="Proteomes" id="UP000813824"/>
    </source>
</evidence>
<reference evidence="3" key="1">
    <citation type="journal article" date="2021" name="New Phytol.">
        <title>Evolutionary innovations through gain and loss of genes in the ectomycorrhizal Boletales.</title>
        <authorList>
            <person name="Wu G."/>
            <person name="Miyauchi S."/>
            <person name="Morin E."/>
            <person name="Kuo A."/>
            <person name="Drula E."/>
            <person name="Varga T."/>
            <person name="Kohler A."/>
            <person name="Feng B."/>
            <person name="Cao Y."/>
            <person name="Lipzen A."/>
            <person name="Daum C."/>
            <person name="Hundley H."/>
            <person name="Pangilinan J."/>
            <person name="Johnson J."/>
            <person name="Barry K."/>
            <person name="LaButti K."/>
            <person name="Ng V."/>
            <person name="Ahrendt S."/>
            <person name="Min B."/>
            <person name="Choi I.G."/>
            <person name="Park H."/>
            <person name="Plett J.M."/>
            <person name="Magnuson J."/>
            <person name="Spatafora J.W."/>
            <person name="Nagy L.G."/>
            <person name="Henrissat B."/>
            <person name="Grigoriev I.V."/>
            <person name="Yang Z.L."/>
            <person name="Xu J."/>
            <person name="Martin F.M."/>
        </authorList>
    </citation>
    <scope>NUCLEOTIDE SEQUENCE</scope>
    <source>
        <strain evidence="3">KKN 215</strain>
    </source>
</reference>
<feature type="compositionally biased region" description="Low complexity" evidence="1">
    <location>
        <begin position="439"/>
        <end position="452"/>
    </location>
</feature>